<organism evidence="1 2">
    <name type="scientific">Nepenthes gracilis</name>
    <name type="common">Slender pitcher plant</name>
    <dbReference type="NCBI Taxonomy" id="150966"/>
    <lineage>
        <taxon>Eukaryota</taxon>
        <taxon>Viridiplantae</taxon>
        <taxon>Streptophyta</taxon>
        <taxon>Embryophyta</taxon>
        <taxon>Tracheophyta</taxon>
        <taxon>Spermatophyta</taxon>
        <taxon>Magnoliopsida</taxon>
        <taxon>eudicotyledons</taxon>
        <taxon>Gunneridae</taxon>
        <taxon>Pentapetalae</taxon>
        <taxon>Caryophyllales</taxon>
        <taxon>Nepenthaceae</taxon>
        <taxon>Nepenthes</taxon>
    </lineage>
</organism>
<accession>A0AAD3S357</accession>
<keyword evidence="2" id="KW-1185">Reference proteome</keyword>
<comment type="caution">
    <text evidence="1">The sequence shown here is derived from an EMBL/GenBank/DDBJ whole genome shotgun (WGS) entry which is preliminary data.</text>
</comment>
<dbReference type="EMBL" id="BSYO01000004">
    <property type="protein sequence ID" value="GMH03339.1"/>
    <property type="molecule type" value="Genomic_DNA"/>
</dbReference>
<evidence type="ECO:0000313" key="1">
    <source>
        <dbReference type="EMBL" id="GMH03339.1"/>
    </source>
</evidence>
<protein>
    <submittedName>
        <fullName evidence="1">Uncharacterized protein</fullName>
    </submittedName>
</protein>
<dbReference type="Proteomes" id="UP001279734">
    <property type="component" value="Unassembled WGS sequence"/>
</dbReference>
<name>A0AAD3S357_NEPGR</name>
<dbReference type="AlphaFoldDB" id="A0AAD3S357"/>
<gene>
    <name evidence="1" type="ORF">Nepgr_005178</name>
</gene>
<proteinExistence type="predicted"/>
<reference evidence="1" key="1">
    <citation type="submission" date="2023-05" db="EMBL/GenBank/DDBJ databases">
        <title>Nepenthes gracilis genome sequencing.</title>
        <authorList>
            <person name="Fukushima K."/>
        </authorList>
    </citation>
    <scope>NUCLEOTIDE SEQUENCE</scope>
    <source>
        <strain evidence="1">SING2019-196</strain>
    </source>
</reference>
<evidence type="ECO:0000313" key="2">
    <source>
        <dbReference type="Proteomes" id="UP001279734"/>
    </source>
</evidence>
<sequence length="113" mass="12484">MPIVSGGDCGFQLSKDTLTVSSSRSWADMVVCSLPSQKVSMKFFPPSSVGGWLTVRPPASVVVDGSERWEYTLVGYFIGCVSYVEAVVKRMWGNSRLMQVSDGLDWFIRFSVC</sequence>